<name>A0A0G3WBP2_9CLOT</name>
<protein>
    <submittedName>
        <fullName evidence="1">Uncharacterized protein</fullName>
    </submittedName>
</protein>
<organism evidence="1 2">
    <name type="scientific">Clostridium aceticum</name>
    <dbReference type="NCBI Taxonomy" id="84022"/>
    <lineage>
        <taxon>Bacteria</taxon>
        <taxon>Bacillati</taxon>
        <taxon>Bacillota</taxon>
        <taxon>Clostridia</taxon>
        <taxon>Eubacteriales</taxon>
        <taxon>Clostridiaceae</taxon>
        <taxon>Clostridium</taxon>
    </lineage>
</organism>
<gene>
    <name evidence="1" type="ORF">CACET_c13890</name>
</gene>
<dbReference type="PATRIC" id="fig|84022.6.peg.1384"/>
<accession>A0A0G3WBP2</accession>
<dbReference type="AlphaFoldDB" id="A0A0G3WBP2"/>
<proteinExistence type="predicted"/>
<dbReference type="STRING" id="84022.CACET_c13890"/>
<keyword evidence="2" id="KW-1185">Reference proteome</keyword>
<dbReference type="Proteomes" id="UP000035704">
    <property type="component" value="Chromosome"/>
</dbReference>
<reference evidence="1 2" key="1">
    <citation type="submission" date="2014-10" db="EMBL/GenBank/DDBJ databases">
        <title>Genome sequence of Clostridium aceticum DSM 1496.</title>
        <authorList>
            <person name="Poehlein A."/>
            <person name="Schiel-Bengelsdorf B."/>
            <person name="Gottschalk G."/>
            <person name="Duerre P."/>
            <person name="Daniel R."/>
        </authorList>
    </citation>
    <scope>NUCLEOTIDE SEQUENCE [LARGE SCALE GENOMIC DNA]</scope>
    <source>
        <strain evidence="1 2">DSM 1496</strain>
    </source>
</reference>
<sequence length="43" mass="5178">MIEINQSMFFKAIKSGFLEVVIKTCYYRINVFMKSFAILLYNY</sequence>
<evidence type="ECO:0000313" key="1">
    <source>
        <dbReference type="EMBL" id="AKL94854.1"/>
    </source>
</evidence>
<dbReference type="KEGG" id="cace:CACET_c13890"/>
<dbReference type="EMBL" id="CP009687">
    <property type="protein sequence ID" value="AKL94854.1"/>
    <property type="molecule type" value="Genomic_DNA"/>
</dbReference>
<evidence type="ECO:0000313" key="2">
    <source>
        <dbReference type="Proteomes" id="UP000035704"/>
    </source>
</evidence>